<comment type="caution">
    <text evidence="2">The sequence shown here is derived from an EMBL/GenBank/DDBJ whole genome shotgun (WGS) entry which is preliminary data.</text>
</comment>
<proteinExistence type="predicted"/>
<name>A0A0F9Q8N8_9ZZZZ</name>
<organism evidence="2">
    <name type="scientific">marine sediment metagenome</name>
    <dbReference type="NCBI Taxonomy" id="412755"/>
    <lineage>
        <taxon>unclassified sequences</taxon>
        <taxon>metagenomes</taxon>
        <taxon>ecological metagenomes</taxon>
    </lineage>
</organism>
<sequence>PEEKMAKHYSPTKKNRMRGKKHKYAMMMPKDTAGSYGMKDDDQLYHLGKGYYGPGYGHPANMPPYPDMHYYPPEKKYLRTDDYPDTIREIDTDSDDNMHNLGSQPSDSMY</sequence>
<dbReference type="AlphaFoldDB" id="A0A0F9Q8N8"/>
<gene>
    <name evidence="2" type="ORF">LCGC14_0803990</name>
</gene>
<accession>A0A0F9Q8N8</accession>
<dbReference type="EMBL" id="LAZR01002179">
    <property type="protein sequence ID" value="KKN33432.1"/>
    <property type="molecule type" value="Genomic_DNA"/>
</dbReference>
<protein>
    <submittedName>
        <fullName evidence="2">Uncharacterized protein</fullName>
    </submittedName>
</protein>
<feature type="region of interest" description="Disordered" evidence="1">
    <location>
        <begin position="83"/>
        <end position="110"/>
    </location>
</feature>
<feature type="region of interest" description="Disordered" evidence="1">
    <location>
        <begin position="1"/>
        <end position="21"/>
    </location>
</feature>
<evidence type="ECO:0000256" key="1">
    <source>
        <dbReference type="SAM" id="MobiDB-lite"/>
    </source>
</evidence>
<reference evidence="2" key="1">
    <citation type="journal article" date="2015" name="Nature">
        <title>Complex archaea that bridge the gap between prokaryotes and eukaryotes.</title>
        <authorList>
            <person name="Spang A."/>
            <person name="Saw J.H."/>
            <person name="Jorgensen S.L."/>
            <person name="Zaremba-Niedzwiedzka K."/>
            <person name="Martijn J."/>
            <person name="Lind A.E."/>
            <person name="van Eijk R."/>
            <person name="Schleper C."/>
            <person name="Guy L."/>
            <person name="Ettema T.J."/>
        </authorList>
    </citation>
    <scope>NUCLEOTIDE SEQUENCE</scope>
</reference>
<evidence type="ECO:0000313" key="2">
    <source>
        <dbReference type="EMBL" id="KKN33432.1"/>
    </source>
</evidence>
<feature type="non-terminal residue" evidence="2">
    <location>
        <position position="1"/>
    </location>
</feature>
<feature type="compositionally biased region" description="Polar residues" evidence="1">
    <location>
        <begin position="100"/>
        <end position="110"/>
    </location>
</feature>
<feature type="compositionally biased region" description="Basic residues" evidence="1">
    <location>
        <begin position="10"/>
        <end position="21"/>
    </location>
</feature>